<organism evidence="5 6">
    <name type="scientific">Paenibacillus thiaminolyticus</name>
    <name type="common">Bacillus thiaminolyticus</name>
    <dbReference type="NCBI Taxonomy" id="49283"/>
    <lineage>
        <taxon>Bacteria</taxon>
        <taxon>Bacillati</taxon>
        <taxon>Bacillota</taxon>
        <taxon>Bacilli</taxon>
        <taxon>Bacillales</taxon>
        <taxon>Paenibacillaceae</taxon>
        <taxon>Paenibacillus</taxon>
    </lineage>
</organism>
<dbReference type="EMBL" id="JAMDMM010000034">
    <property type="protein sequence ID" value="MCY9609082.1"/>
    <property type="molecule type" value="Genomic_DNA"/>
</dbReference>
<dbReference type="EMBL" id="CP041405">
    <property type="protein sequence ID" value="QDM44929.1"/>
    <property type="molecule type" value="Genomic_DNA"/>
</dbReference>
<protein>
    <submittedName>
        <fullName evidence="5">Nitroreductase family protein</fullName>
    </submittedName>
</protein>
<feature type="domain" description="Nitroreductase" evidence="3">
    <location>
        <begin position="9"/>
        <end position="185"/>
    </location>
</feature>
<dbReference type="PANTHER" id="PTHR43673:SF12">
    <property type="entry name" value="PROTEIN DRGA"/>
    <property type="match status" value="1"/>
</dbReference>
<evidence type="ECO:0000313" key="5">
    <source>
        <dbReference type="EMBL" id="QDM44929.1"/>
    </source>
</evidence>
<dbReference type="Pfam" id="PF00881">
    <property type="entry name" value="Nitroreductase"/>
    <property type="match status" value="1"/>
</dbReference>
<evidence type="ECO:0000313" key="4">
    <source>
        <dbReference type="EMBL" id="MCY9609082.1"/>
    </source>
</evidence>
<dbReference type="InterPro" id="IPR029479">
    <property type="entry name" value="Nitroreductase"/>
</dbReference>
<name>A0AAP9DWD0_PANTH</name>
<dbReference type="CDD" id="cd02137">
    <property type="entry name" value="MhqN-like"/>
    <property type="match status" value="1"/>
</dbReference>
<dbReference type="Proteomes" id="UP000315377">
    <property type="component" value="Chromosome"/>
</dbReference>
<evidence type="ECO:0000313" key="7">
    <source>
        <dbReference type="Proteomes" id="UP001209276"/>
    </source>
</evidence>
<dbReference type="GO" id="GO:0016491">
    <property type="term" value="F:oxidoreductase activity"/>
    <property type="evidence" value="ECO:0007669"/>
    <property type="project" value="UniProtKB-KW"/>
</dbReference>
<dbReference type="Gene3D" id="3.40.109.10">
    <property type="entry name" value="NADH Oxidase"/>
    <property type="match status" value="1"/>
</dbReference>
<accession>A0AAP9DWD0</accession>
<keyword evidence="7" id="KW-1185">Reference proteome</keyword>
<comment type="similarity">
    <text evidence="1">Belongs to the nitroreductase family.</text>
</comment>
<evidence type="ECO:0000313" key="6">
    <source>
        <dbReference type="Proteomes" id="UP000315377"/>
    </source>
</evidence>
<evidence type="ECO:0000259" key="3">
    <source>
        <dbReference type="Pfam" id="PF00881"/>
    </source>
</evidence>
<dbReference type="PANTHER" id="PTHR43673">
    <property type="entry name" value="NAD(P)H NITROREDUCTASE YDGI-RELATED"/>
    <property type="match status" value="1"/>
</dbReference>
<dbReference type="InterPro" id="IPR000415">
    <property type="entry name" value="Nitroreductase-like"/>
</dbReference>
<dbReference type="SUPFAM" id="SSF55469">
    <property type="entry name" value="FMN-dependent nitroreductase-like"/>
    <property type="match status" value="1"/>
</dbReference>
<gene>
    <name evidence="5" type="ORF">FLT43_16650</name>
    <name evidence="4" type="ORF">M5W83_18215</name>
</gene>
<dbReference type="Proteomes" id="UP001209276">
    <property type="component" value="Unassembled WGS sequence"/>
</dbReference>
<reference evidence="5 6" key="1">
    <citation type="submission" date="2019-07" db="EMBL/GenBank/DDBJ databases">
        <title>Paenibacillus thiaminolyticus NRRL B-4156.</title>
        <authorList>
            <person name="Hehnly C."/>
            <person name="Zhang L."/>
        </authorList>
    </citation>
    <scope>NUCLEOTIDE SEQUENCE [LARGE SCALE GENOMIC DNA]</scope>
    <source>
        <strain evidence="5 6">NRRL B-4156</strain>
    </source>
</reference>
<evidence type="ECO:0000256" key="1">
    <source>
        <dbReference type="ARBA" id="ARBA00007118"/>
    </source>
</evidence>
<dbReference type="AlphaFoldDB" id="A0AAP9DWD0"/>
<reference evidence="4 7" key="2">
    <citation type="submission" date="2022-05" db="EMBL/GenBank/DDBJ databases">
        <title>Genome Sequencing of Bee-Associated Microbes.</title>
        <authorList>
            <person name="Dunlap C."/>
        </authorList>
    </citation>
    <scope>NUCLEOTIDE SEQUENCE [LARGE SCALE GENOMIC DNA]</scope>
    <source>
        <strain evidence="4 7">NRRL B-14613</strain>
    </source>
</reference>
<dbReference type="GeneID" id="76997592"/>
<keyword evidence="2" id="KW-0560">Oxidoreductase</keyword>
<evidence type="ECO:0000256" key="2">
    <source>
        <dbReference type="ARBA" id="ARBA00023002"/>
    </source>
</evidence>
<proteinExistence type="inferred from homology"/>
<sequence>MTQDFEAIIKERRSANKFIENMAISESELEEIFSLVKFAPSAFNLQHAHYVTVTDGELKEQLYEAANKQYKVKTASGVIAVLGSTEAHLKARELNEGLVHLGVLSQQEVDMMAEDTIQFYEERGDTFKRDEAIRNASLSAMQFMLAAKAKGWDTCPMIGFDPDMVRAILNIPDKYIPVMLITIGKQDTSSLRPRGYRKPVREFVTQQRF</sequence>
<dbReference type="RefSeq" id="WP_087442716.1">
    <property type="nucleotide sequence ID" value="NZ_CABMNB010000026.1"/>
</dbReference>